<dbReference type="AlphaFoldDB" id="A0A221VXR5"/>
<protein>
    <submittedName>
        <fullName evidence="1">Uncharacterized protein</fullName>
    </submittedName>
</protein>
<sequence>MVPIPNDPGGRRMSEDEMVEFITSAYGGDLACPDFSFVRAQLAARPYDSAIERIRALDALEVAESIDLNYEVCFGYEMVGETSIWVLEISMVAPLAVLARAGGGYWHQLIYPSGEGLTSVEEAVFDILGAQGIEFPSREQLEQPLDMSLAFTDPENVRVYHALFSDEDFLPWQFSPLYPELSRSE</sequence>
<dbReference type="Proteomes" id="UP000204221">
    <property type="component" value="Chromosome"/>
</dbReference>
<accession>A0A221VXR5</accession>
<name>A0A221VXR5_9PSEU</name>
<keyword evidence="2" id="KW-1185">Reference proteome</keyword>
<evidence type="ECO:0000313" key="2">
    <source>
        <dbReference type="Proteomes" id="UP000204221"/>
    </source>
</evidence>
<dbReference type="KEGG" id="ahg:AHOG_03390"/>
<reference evidence="1 2" key="1">
    <citation type="submission" date="2017-07" db="EMBL/GenBank/DDBJ databases">
        <title>Complete genome sequence of Actinoalloteichus hoggarensis DSM 45943, type strain of Actinoalloteichus hoggarensis.</title>
        <authorList>
            <person name="Ruckert C."/>
            <person name="Nouioui I."/>
            <person name="Willmese J."/>
            <person name="van Wezel G."/>
            <person name="Klenk H.-P."/>
            <person name="Kalinowski J."/>
            <person name="Zotchev S.B."/>
        </authorList>
    </citation>
    <scope>NUCLEOTIDE SEQUENCE [LARGE SCALE GENOMIC DNA]</scope>
    <source>
        <strain evidence="1 2">DSM 45943</strain>
    </source>
</reference>
<dbReference type="EMBL" id="CP022521">
    <property type="protein sequence ID" value="ASO18336.1"/>
    <property type="molecule type" value="Genomic_DNA"/>
</dbReference>
<organism evidence="1 2">
    <name type="scientific">Actinoalloteichus hoggarensis</name>
    <dbReference type="NCBI Taxonomy" id="1470176"/>
    <lineage>
        <taxon>Bacteria</taxon>
        <taxon>Bacillati</taxon>
        <taxon>Actinomycetota</taxon>
        <taxon>Actinomycetes</taxon>
        <taxon>Pseudonocardiales</taxon>
        <taxon>Pseudonocardiaceae</taxon>
        <taxon>Actinoalloteichus</taxon>
    </lineage>
</organism>
<proteinExistence type="predicted"/>
<evidence type="ECO:0000313" key="1">
    <source>
        <dbReference type="EMBL" id="ASO18336.1"/>
    </source>
</evidence>
<gene>
    <name evidence="1" type="ORF">AHOG_03390</name>
</gene>